<keyword evidence="12 18" id="KW-0711">Selenium</keyword>
<feature type="binding site" evidence="19">
    <location>
        <position position="315"/>
    </location>
    <ligand>
        <name>substrate</name>
    </ligand>
</feature>
<evidence type="ECO:0000256" key="18">
    <source>
        <dbReference type="PIRNR" id="PIRNR017689"/>
    </source>
</evidence>
<dbReference type="Proteomes" id="UP000037069">
    <property type="component" value="Unassembled WGS sequence"/>
</dbReference>
<dbReference type="NCBIfam" id="TIGR03531">
    <property type="entry name" value="selenium_SpcS"/>
    <property type="match status" value="1"/>
</dbReference>
<feature type="binding site" evidence="19">
    <location>
        <position position="98"/>
    </location>
    <ligand>
        <name>substrate</name>
    </ligand>
</feature>
<organism evidence="21 22">
    <name type="scientific">Lucilia cuprina</name>
    <name type="common">Green bottle fly</name>
    <name type="synonym">Australian sheep blowfly</name>
    <dbReference type="NCBI Taxonomy" id="7375"/>
    <lineage>
        <taxon>Eukaryota</taxon>
        <taxon>Metazoa</taxon>
        <taxon>Ecdysozoa</taxon>
        <taxon>Arthropoda</taxon>
        <taxon>Hexapoda</taxon>
        <taxon>Insecta</taxon>
        <taxon>Pterygota</taxon>
        <taxon>Neoptera</taxon>
        <taxon>Endopterygota</taxon>
        <taxon>Diptera</taxon>
        <taxon>Brachycera</taxon>
        <taxon>Muscomorpha</taxon>
        <taxon>Oestroidea</taxon>
        <taxon>Calliphoridae</taxon>
        <taxon>Luciliinae</taxon>
        <taxon>Lucilia</taxon>
    </lineage>
</organism>
<dbReference type="AlphaFoldDB" id="A0A0L0CS35"/>
<evidence type="ECO:0000256" key="7">
    <source>
        <dbReference type="ARBA" id="ARBA00022555"/>
    </source>
</evidence>
<feature type="binding site" evidence="19">
    <location>
        <position position="75"/>
    </location>
    <ligand>
        <name>pyridoxal 5'-phosphate</name>
        <dbReference type="ChEBI" id="CHEBI:597326"/>
    </ligand>
</feature>
<comment type="catalytic activity">
    <reaction evidence="17 18">
        <text>O-phospho-L-seryl-tRNA(Sec) + selenophosphate + H2O = L-selenocysteinyl-tRNA(Sec) + 2 phosphate</text>
        <dbReference type="Rhea" id="RHEA:25041"/>
        <dbReference type="Rhea" id="RHEA-COMP:9743"/>
        <dbReference type="Rhea" id="RHEA-COMP:9947"/>
        <dbReference type="ChEBI" id="CHEBI:15377"/>
        <dbReference type="ChEBI" id="CHEBI:16144"/>
        <dbReference type="ChEBI" id="CHEBI:43474"/>
        <dbReference type="ChEBI" id="CHEBI:78551"/>
        <dbReference type="ChEBI" id="CHEBI:78573"/>
        <dbReference type="EC" id="2.9.1.2"/>
    </reaction>
</comment>
<dbReference type="InterPro" id="IPR015424">
    <property type="entry name" value="PyrdxlP-dep_Trfase"/>
</dbReference>
<evidence type="ECO:0000256" key="17">
    <source>
        <dbReference type="ARBA" id="ARBA00048808"/>
    </source>
</evidence>
<dbReference type="Pfam" id="PF05889">
    <property type="entry name" value="SepSecS"/>
    <property type="match status" value="1"/>
</dbReference>
<evidence type="ECO:0000256" key="5">
    <source>
        <dbReference type="ARBA" id="ARBA00012464"/>
    </source>
</evidence>
<dbReference type="PIRSF" id="PIRSF017689">
    <property type="entry name" value="SepSecS"/>
    <property type="match status" value="1"/>
</dbReference>
<dbReference type="OrthoDB" id="10263545at2759"/>
<dbReference type="GO" id="GO:0005737">
    <property type="term" value="C:cytoplasm"/>
    <property type="evidence" value="ECO:0007669"/>
    <property type="project" value="UniProtKB-SubCell"/>
</dbReference>
<keyword evidence="18" id="KW-0963">Cytoplasm</keyword>
<comment type="function">
    <text evidence="2 18">Converts O-phosphoseryl-tRNA(Sec) to selenocysteinyl-tRNA(Sec) required for selenoprotein biosynthesis.</text>
</comment>
<gene>
    <name evidence="21" type="ORF">FF38_04738</name>
</gene>
<dbReference type="GO" id="GO:0000049">
    <property type="term" value="F:tRNA binding"/>
    <property type="evidence" value="ECO:0007669"/>
    <property type="project" value="UniProtKB-UniRule"/>
</dbReference>
<reference evidence="21 22" key="1">
    <citation type="journal article" date="2015" name="Nat. Commun.">
        <title>Lucilia cuprina genome unlocks parasitic fly biology to underpin future interventions.</title>
        <authorList>
            <person name="Anstead C.A."/>
            <person name="Korhonen P.K."/>
            <person name="Young N.D."/>
            <person name="Hall R.S."/>
            <person name="Jex A.R."/>
            <person name="Murali S.C."/>
            <person name="Hughes D.S."/>
            <person name="Lee S.F."/>
            <person name="Perry T."/>
            <person name="Stroehlein A.J."/>
            <person name="Ansell B.R."/>
            <person name="Breugelmans B."/>
            <person name="Hofmann A."/>
            <person name="Qu J."/>
            <person name="Dugan S."/>
            <person name="Lee S.L."/>
            <person name="Chao H."/>
            <person name="Dinh H."/>
            <person name="Han Y."/>
            <person name="Doddapaneni H.V."/>
            <person name="Worley K.C."/>
            <person name="Muzny D.M."/>
            <person name="Ioannidis P."/>
            <person name="Waterhouse R.M."/>
            <person name="Zdobnov E.M."/>
            <person name="James P.J."/>
            <person name="Bagnall N.H."/>
            <person name="Kotze A.C."/>
            <person name="Gibbs R.A."/>
            <person name="Richards S."/>
            <person name="Batterham P."/>
            <person name="Gasser R.B."/>
        </authorList>
    </citation>
    <scope>NUCLEOTIDE SEQUENCE [LARGE SCALE GENOMIC DNA]</scope>
    <source>
        <strain evidence="21 22">LS</strain>
        <tissue evidence="21">Full body</tissue>
    </source>
</reference>
<evidence type="ECO:0000256" key="15">
    <source>
        <dbReference type="ARBA" id="ARBA00032048"/>
    </source>
</evidence>
<dbReference type="InterPro" id="IPR015421">
    <property type="entry name" value="PyrdxlP-dep_Trfase_major"/>
</dbReference>
<comment type="subunit">
    <text evidence="13">Homotetramer formed by a catalytic dimer and a non-catalytic dimer serving as a binding platform that orients tRNASec for catalysis. Each tetramer binds the CCA ends of two tRNAs which point to the active sites of the catalytic dimer.</text>
</comment>
<comment type="cofactor">
    <cofactor evidence="1 18 20">
        <name>pyridoxal 5'-phosphate</name>
        <dbReference type="ChEBI" id="CHEBI:597326"/>
    </cofactor>
</comment>
<feature type="binding site" evidence="19">
    <location>
        <position position="273"/>
    </location>
    <ligand>
        <name>tRNA</name>
        <dbReference type="ChEBI" id="CHEBI:17843"/>
    </ligand>
</feature>
<dbReference type="SUPFAM" id="SSF53383">
    <property type="entry name" value="PLP-dependent transferases"/>
    <property type="match status" value="1"/>
</dbReference>
<evidence type="ECO:0000256" key="12">
    <source>
        <dbReference type="ARBA" id="ARBA00023266"/>
    </source>
</evidence>
<protein>
    <recommendedName>
        <fullName evidence="6 18">O-phosphoseryl-tRNA(Sec) selenium transferase</fullName>
        <ecNumber evidence="5 18">2.9.1.2</ecNumber>
    </recommendedName>
    <alternativeName>
        <fullName evidence="14 18">Selenocysteine synthase</fullName>
    </alternativeName>
    <alternativeName>
        <fullName evidence="15 18">Selenocysteinyl-tRNA(Sec) synthase</fullName>
    </alternativeName>
    <alternativeName>
        <fullName evidence="16 18">Sep-tRNA:Sec-tRNA synthase</fullName>
    </alternativeName>
</protein>
<accession>A0A0L0CS35</accession>
<sequence length="467" mass="52264">MNFKQIEISEKLVPVNYLKLAVESQKSKEIKVKELFEKRSLPEEGWSDDLIEYTVQQLTNLDSNNFPHKAGLGEREARIACNLVARRHYSFGHGIGRSGDLLEAQPKAVGSSILSQLTNNMLLQLLRTMGIKSCQSSFLVPLATGMTLTLCFLSLKKQRPQAKYILWSRIDQKSCFKSITTAGFTPIIINPVRKEGREGLFTNLRQFTEQLDRLPNEKILCIMSTTSCFAPRNMDAIYELAELAKKYNVPHVVNNAYGLQSQYICSHIEGAAKHGRIDLFVQSTDKNLMVPVGGAIVAGFNEEIVHNVAKSYAGRASSSQTLDVFMTLLSLGRNGYLTLSRERKQTYEDLKAHLIDFADNNKCSLKHSKFNPISMALYLDNLSEEQPTKLGSMLYTRGISGTRVVAAGSNKTIDGYEFKNWGTHEDIEGPAYLTAAASLGLTSCEIEVFIKKLKECWKDLHAQMAKK</sequence>
<feature type="binding site" evidence="19">
    <location>
        <position position="397"/>
    </location>
    <ligand>
        <name>tRNA</name>
        <dbReference type="ChEBI" id="CHEBI:17843"/>
    </ligand>
</feature>
<evidence type="ECO:0000256" key="11">
    <source>
        <dbReference type="ARBA" id="ARBA00022917"/>
    </source>
</evidence>
<proteinExistence type="inferred from homology"/>
<feature type="site" description="May act as a substrate filter by repelling compounds with a negatively charged alpha-carboxylate" evidence="20">
    <location>
        <position position="74"/>
    </location>
</feature>
<dbReference type="PANTHER" id="PTHR12944">
    <property type="entry name" value="SOLUBLE LIVER ANTIGEN/LIVER PANCREAS ANTIGEN"/>
    <property type="match status" value="1"/>
</dbReference>
<evidence type="ECO:0000256" key="9">
    <source>
        <dbReference type="ARBA" id="ARBA00022884"/>
    </source>
</evidence>
<keyword evidence="11 18" id="KW-0648">Protein biosynthesis</keyword>
<feature type="binding site" evidence="19">
    <location>
        <position position="105"/>
    </location>
    <ligand>
        <name>substrate</name>
    </ligand>
</feature>
<comment type="similarity">
    <text evidence="4 18">Belongs to the SepSecS family.</text>
</comment>
<evidence type="ECO:0000313" key="22">
    <source>
        <dbReference type="Proteomes" id="UP000037069"/>
    </source>
</evidence>
<dbReference type="InterPro" id="IPR019872">
    <property type="entry name" value="Sec-tRNA_Se_transferase"/>
</dbReference>
<dbReference type="EMBL" id="JRES01000088">
    <property type="protein sequence ID" value="KNC34239.1"/>
    <property type="molecule type" value="Genomic_DNA"/>
</dbReference>
<comment type="subcellular location">
    <subcellularLocation>
        <location evidence="18">Cytoplasm</location>
    </subcellularLocation>
</comment>
<evidence type="ECO:0000256" key="6">
    <source>
        <dbReference type="ARBA" id="ARBA00021963"/>
    </source>
</evidence>
<dbReference type="STRING" id="7375.A0A0L0CS35"/>
<evidence type="ECO:0000256" key="1">
    <source>
        <dbReference type="ARBA" id="ARBA00001933"/>
    </source>
</evidence>
<keyword evidence="10 18" id="KW-0663">Pyridoxal phosphate</keyword>
<name>A0A0L0CS35_LUCCU</name>
<evidence type="ECO:0000256" key="10">
    <source>
        <dbReference type="ARBA" id="ARBA00022898"/>
    </source>
</evidence>
<comment type="caution">
    <text evidence="21">The sequence shown here is derived from an EMBL/GenBank/DDBJ whole genome shotgun (WGS) entry which is preliminary data.</text>
</comment>
<evidence type="ECO:0000256" key="14">
    <source>
        <dbReference type="ARBA" id="ARBA00030669"/>
    </source>
</evidence>
<comment type="pathway">
    <text evidence="3 18">Aminoacyl-tRNA biosynthesis; selenocysteinyl-tRNA(Sec) biosynthesis; selenocysteinyl-tRNA(Sec) from L-seryl-tRNA(Sec) (archaeal/eukaryal route): step 2/2.</text>
</comment>
<dbReference type="UniPathway" id="UPA00906">
    <property type="reaction ID" value="UER00898"/>
</dbReference>
<evidence type="ECO:0000256" key="20">
    <source>
        <dbReference type="PIRSR" id="PIRSR017689-50"/>
    </source>
</evidence>
<dbReference type="EC" id="2.9.1.2" evidence="5 18"/>
<keyword evidence="9 18" id="KW-0694">RNA-binding</keyword>
<evidence type="ECO:0000256" key="4">
    <source>
        <dbReference type="ARBA" id="ARBA00007037"/>
    </source>
</evidence>
<dbReference type="GO" id="GO:0001514">
    <property type="term" value="P:selenocysteine incorporation"/>
    <property type="evidence" value="ECO:0007669"/>
    <property type="project" value="TreeGrafter"/>
</dbReference>
<dbReference type="OMA" id="MSHANDY"/>
<dbReference type="GO" id="GO:0001717">
    <property type="term" value="P:conversion of seryl-tRNAsec to selenocys-tRNAsec"/>
    <property type="evidence" value="ECO:0007669"/>
    <property type="project" value="UniProtKB-UniRule"/>
</dbReference>
<feature type="binding site" evidence="19">
    <location>
        <position position="97"/>
    </location>
    <ligand>
        <name>substrate</name>
    </ligand>
</feature>
<dbReference type="PANTHER" id="PTHR12944:SF2">
    <property type="entry name" value="O-PHOSPHOSERYL-TRNA(SEC) SELENIUM TRANSFERASE"/>
    <property type="match status" value="1"/>
</dbReference>
<evidence type="ECO:0000256" key="16">
    <source>
        <dbReference type="ARBA" id="ARBA00032693"/>
    </source>
</evidence>
<keyword evidence="8 18" id="KW-0808">Transferase</keyword>
<evidence type="ECO:0000313" key="21">
    <source>
        <dbReference type="EMBL" id="KNC34239.1"/>
    </source>
</evidence>
<keyword evidence="7 18" id="KW-0820">tRNA-binding</keyword>
<feature type="modified residue" description="N6-(pyridoxal phosphate)lysine" evidence="20">
    <location>
        <position position="286"/>
    </location>
</feature>
<evidence type="ECO:0000256" key="13">
    <source>
        <dbReference type="ARBA" id="ARBA00026053"/>
    </source>
</evidence>
<evidence type="ECO:0000256" key="8">
    <source>
        <dbReference type="ARBA" id="ARBA00022679"/>
    </source>
</evidence>
<keyword evidence="22" id="KW-1185">Reference proteome</keyword>
<evidence type="ECO:0000256" key="19">
    <source>
        <dbReference type="PIRSR" id="PIRSR017689-1"/>
    </source>
</evidence>
<dbReference type="Gene3D" id="3.40.640.10">
    <property type="entry name" value="Type I PLP-dependent aspartate aminotransferase-like (Major domain)"/>
    <property type="match status" value="1"/>
</dbReference>
<evidence type="ECO:0000256" key="3">
    <source>
        <dbReference type="ARBA" id="ARBA00004822"/>
    </source>
</evidence>
<dbReference type="InterPro" id="IPR008829">
    <property type="entry name" value="SepSecS/SepCysS"/>
</dbReference>
<dbReference type="GO" id="GO:0098621">
    <property type="term" value="F:O-phosphoseryl-tRNA(Sec) selenium transferase activity"/>
    <property type="evidence" value="ECO:0007669"/>
    <property type="project" value="UniProtKB-EC"/>
</dbReference>
<evidence type="ECO:0000256" key="2">
    <source>
        <dbReference type="ARBA" id="ARBA00002552"/>
    </source>
</evidence>